<evidence type="ECO:0000313" key="3">
    <source>
        <dbReference type="EMBL" id="PYI15225.1"/>
    </source>
</evidence>
<keyword evidence="2" id="KW-0812">Transmembrane</keyword>
<reference evidence="3 4" key="1">
    <citation type="submission" date="2018-02" db="EMBL/GenBank/DDBJ databases">
        <title>The genomes of Aspergillus section Nigri reveals drivers in fungal speciation.</title>
        <authorList>
            <consortium name="DOE Joint Genome Institute"/>
            <person name="Vesth T.C."/>
            <person name="Nybo J."/>
            <person name="Theobald S."/>
            <person name="Brandl J."/>
            <person name="Frisvad J.C."/>
            <person name="Nielsen K.F."/>
            <person name="Lyhne E.K."/>
            <person name="Kogle M.E."/>
            <person name="Kuo A."/>
            <person name="Riley R."/>
            <person name="Clum A."/>
            <person name="Nolan M."/>
            <person name="Lipzen A."/>
            <person name="Salamov A."/>
            <person name="Henrissat B."/>
            <person name="Wiebenga A."/>
            <person name="De vries R.P."/>
            <person name="Grigoriev I.V."/>
            <person name="Mortensen U.H."/>
            <person name="Andersen M.R."/>
            <person name="Baker S.E."/>
        </authorList>
    </citation>
    <scope>NUCLEOTIDE SEQUENCE [LARGE SCALE GENOMIC DNA]</scope>
    <source>
        <strain evidence="3 4">CBS 115571</strain>
    </source>
</reference>
<feature type="region of interest" description="Disordered" evidence="1">
    <location>
        <begin position="41"/>
        <end position="67"/>
    </location>
</feature>
<evidence type="ECO:0000256" key="2">
    <source>
        <dbReference type="SAM" id="Phobius"/>
    </source>
</evidence>
<accession>A0A2V5GUX6</accession>
<protein>
    <submittedName>
        <fullName evidence="3">Uncharacterized protein</fullName>
    </submittedName>
</protein>
<keyword evidence="2" id="KW-1133">Transmembrane helix</keyword>
<feature type="compositionally biased region" description="Low complexity" evidence="1">
    <location>
        <begin position="55"/>
        <end position="67"/>
    </location>
</feature>
<dbReference type="AlphaFoldDB" id="A0A2V5GUX6"/>
<dbReference type="EMBL" id="KZ825191">
    <property type="protein sequence ID" value="PYI15225.1"/>
    <property type="molecule type" value="Genomic_DNA"/>
</dbReference>
<evidence type="ECO:0000313" key="4">
    <source>
        <dbReference type="Proteomes" id="UP000249829"/>
    </source>
</evidence>
<feature type="compositionally biased region" description="Basic residues" evidence="1">
    <location>
        <begin position="44"/>
        <end position="54"/>
    </location>
</feature>
<keyword evidence="4" id="KW-1185">Reference proteome</keyword>
<gene>
    <name evidence="3" type="ORF">BO99DRAFT_262024</name>
</gene>
<keyword evidence="2" id="KW-0472">Membrane</keyword>
<sequence length="78" mass="8529">MTVSNYYVVPSTHCSIPAVAEGFLLSVIITSLLLVKVNSDHTRPSNHIHSRGKKPSPSGFPGRRPSSCMPYCTITRET</sequence>
<proteinExistence type="predicted"/>
<feature type="transmembrane region" description="Helical" evidence="2">
    <location>
        <begin position="15"/>
        <end position="35"/>
    </location>
</feature>
<evidence type="ECO:0000256" key="1">
    <source>
        <dbReference type="SAM" id="MobiDB-lite"/>
    </source>
</evidence>
<dbReference type="Proteomes" id="UP000249829">
    <property type="component" value="Unassembled WGS sequence"/>
</dbReference>
<name>A0A2V5GUX6_ASPV1</name>
<organism evidence="3 4">
    <name type="scientific">Aspergillus violaceofuscus (strain CBS 115571)</name>
    <dbReference type="NCBI Taxonomy" id="1450538"/>
    <lineage>
        <taxon>Eukaryota</taxon>
        <taxon>Fungi</taxon>
        <taxon>Dikarya</taxon>
        <taxon>Ascomycota</taxon>
        <taxon>Pezizomycotina</taxon>
        <taxon>Eurotiomycetes</taxon>
        <taxon>Eurotiomycetidae</taxon>
        <taxon>Eurotiales</taxon>
        <taxon>Aspergillaceae</taxon>
        <taxon>Aspergillus</taxon>
    </lineage>
</organism>